<dbReference type="Pfam" id="PF00903">
    <property type="entry name" value="Glyoxalase"/>
    <property type="match status" value="1"/>
</dbReference>
<protein>
    <submittedName>
        <fullName evidence="3">VOC family protein</fullName>
    </submittedName>
</protein>
<dbReference type="InterPro" id="IPR029068">
    <property type="entry name" value="Glyas_Bleomycin-R_OHBP_Dase"/>
</dbReference>
<dbReference type="RefSeq" id="WP_269445578.1">
    <property type="nucleotide sequence ID" value="NZ_CP097463.1"/>
</dbReference>
<sequence length="164" mass="18470">MLGVWHFSFTVSDLDGAVDFYTRLLRFELIHIQEQNNEYTRRVVGYPDAHLRVAQLVVPGQPRGLSTHDLELVHYVVPQGDRGDHNIYNPGQAHLALTVEDLDEEYGRLLGGGVEFFSEPQTITAGVNAGGSMVYLYGFDKLVHELVQPPPHRLKEYRARLAAS</sequence>
<dbReference type="InterPro" id="IPR051785">
    <property type="entry name" value="MMCE/EMCE_epimerase"/>
</dbReference>
<reference evidence="3" key="1">
    <citation type="submission" date="2022-05" db="EMBL/GenBank/DDBJ databases">
        <title>Jatrophihabitans sp. SB3-54 whole genome sequence.</title>
        <authorList>
            <person name="Suh M.K."/>
            <person name="Eom M.K."/>
            <person name="Kim J.S."/>
            <person name="Kim H.S."/>
            <person name="Do H.E."/>
            <person name="Shin Y.K."/>
            <person name="Lee J.-S."/>
        </authorList>
    </citation>
    <scope>NUCLEOTIDE SEQUENCE</scope>
    <source>
        <strain evidence="3">SB3-54</strain>
    </source>
</reference>
<accession>A0ABY7K2J7</accession>
<dbReference type="EMBL" id="CP097463">
    <property type="protein sequence ID" value="WAX59037.1"/>
    <property type="molecule type" value="Genomic_DNA"/>
</dbReference>
<keyword evidence="4" id="KW-1185">Reference proteome</keyword>
<evidence type="ECO:0000313" key="4">
    <source>
        <dbReference type="Proteomes" id="UP001164693"/>
    </source>
</evidence>
<name>A0ABY7K2J7_9ACTN</name>
<keyword evidence="1" id="KW-0479">Metal-binding</keyword>
<dbReference type="Gene3D" id="3.10.180.10">
    <property type="entry name" value="2,3-Dihydroxybiphenyl 1,2-Dioxygenase, domain 1"/>
    <property type="match status" value="1"/>
</dbReference>
<organism evidence="3 4">
    <name type="scientific">Jatrophihabitans cynanchi</name>
    <dbReference type="NCBI Taxonomy" id="2944128"/>
    <lineage>
        <taxon>Bacteria</taxon>
        <taxon>Bacillati</taxon>
        <taxon>Actinomycetota</taxon>
        <taxon>Actinomycetes</taxon>
        <taxon>Jatrophihabitantales</taxon>
        <taxon>Jatrophihabitantaceae</taxon>
        <taxon>Jatrophihabitans</taxon>
    </lineage>
</organism>
<dbReference type="InterPro" id="IPR037523">
    <property type="entry name" value="VOC_core"/>
</dbReference>
<proteinExistence type="predicted"/>
<dbReference type="InterPro" id="IPR004360">
    <property type="entry name" value="Glyas_Fos-R_dOase_dom"/>
</dbReference>
<gene>
    <name evidence="3" type="ORF">M6B22_09830</name>
</gene>
<dbReference type="SUPFAM" id="SSF54593">
    <property type="entry name" value="Glyoxalase/Bleomycin resistance protein/Dihydroxybiphenyl dioxygenase"/>
    <property type="match status" value="1"/>
</dbReference>
<dbReference type="PANTHER" id="PTHR43048:SF3">
    <property type="entry name" value="METHYLMALONYL-COA EPIMERASE, MITOCHONDRIAL"/>
    <property type="match status" value="1"/>
</dbReference>
<dbReference type="PANTHER" id="PTHR43048">
    <property type="entry name" value="METHYLMALONYL-COA EPIMERASE"/>
    <property type="match status" value="1"/>
</dbReference>
<feature type="domain" description="VOC" evidence="2">
    <location>
        <begin position="3"/>
        <end position="149"/>
    </location>
</feature>
<evidence type="ECO:0000259" key="2">
    <source>
        <dbReference type="PROSITE" id="PS51819"/>
    </source>
</evidence>
<dbReference type="PROSITE" id="PS51819">
    <property type="entry name" value="VOC"/>
    <property type="match status" value="1"/>
</dbReference>
<evidence type="ECO:0000256" key="1">
    <source>
        <dbReference type="ARBA" id="ARBA00022723"/>
    </source>
</evidence>
<evidence type="ECO:0000313" key="3">
    <source>
        <dbReference type="EMBL" id="WAX59037.1"/>
    </source>
</evidence>
<dbReference type="Proteomes" id="UP001164693">
    <property type="component" value="Chromosome"/>
</dbReference>